<feature type="transmembrane region" description="Helical" evidence="3">
    <location>
        <begin position="136"/>
        <end position="163"/>
    </location>
</feature>
<evidence type="ECO:0000256" key="2">
    <source>
        <dbReference type="PIRNR" id="PIRNR016661"/>
    </source>
</evidence>
<keyword evidence="2 3" id="KW-0472">Membrane</keyword>
<dbReference type="PIRSF" id="PIRSF016661">
    <property type="entry name" value="BioY"/>
    <property type="match status" value="1"/>
</dbReference>
<dbReference type="Proteomes" id="UP000824179">
    <property type="component" value="Unassembled WGS sequence"/>
</dbReference>
<dbReference type="PANTHER" id="PTHR34295:SF1">
    <property type="entry name" value="BIOTIN TRANSPORTER BIOY"/>
    <property type="match status" value="1"/>
</dbReference>
<feature type="transmembrane region" description="Helical" evidence="3">
    <location>
        <begin position="25"/>
        <end position="47"/>
    </location>
</feature>
<reference evidence="4" key="2">
    <citation type="journal article" date="2021" name="PeerJ">
        <title>Extensive microbial diversity within the chicken gut microbiome revealed by metagenomics and culture.</title>
        <authorList>
            <person name="Gilroy R."/>
            <person name="Ravi A."/>
            <person name="Getino M."/>
            <person name="Pursley I."/>
            <person name="Horton D.L."/>
            <person name="Alikhan N.F."/>
            <person name="Baker D."/>
            <person name="Gharbi K."/>
            <person name="Hall N."/>
            <person name="Watson M."/>
            <person name="Adriaenssens E.M."/>
            <person name="Foster-Nyarko E."/>
            <person name="Jarju S."/>
            <person name="Secka A."/>
            <person name="Antonio M."/>
            <person name="Oren A."/>
            <person name="Chaudhuri R.R."/>
            <person name="La Ragione R."/>
            <person name="Hildebrand F."/>
            <person name="Pallen M.J."/>
        </authorList>
    </citation>
    <scope>NUCLEOTIDE SEQUENCE</scope>
    <source>
        <strain evidence="4">ChiW25-3613</strain>
    </source>
</reference>
<keyword evidence="3" id="KW-0812">Transmembrane</keyword>
<dbReference type="EMBL" id="DVHB01000073">
    <property type="protein sequence ID" value="HIR39570.1"/>
    <property type="molecule type" value="Genomic_DNA"/>
</dbReference>
<dbReference type="AlphaFoldDB" id="A0A9D1DCI5"/>
<accession>A0A9D1DCI5</accession>
<feature type="transmembrane region" description="Helical" evidence="3">
    <location>
        <begin position="53"/>
        <end position="72"/>
    </location>
</feature>
<name>A0A9D1DCI5_9FIRM</name>
<dbReference type="GO" id="GO:0015225">
    <property type="term" value="F:biotin transmembrane transporter activity"/>
    <property type="evidence" value="ECO:0007669"/>
    <property type="project" value="UniProtKB-UniRule"/>
</dbReference>
<evidence type="ECO:0000256" key="3">
    <source>
        <dbReference type="SAM" id="Phobius"/>
    </source>
</evidence>
<sequence>MVKNQNGPQVGGNSTAKISRKGRRAFGAAAIAECGLFAALMTAAAYIRIPFPFVPLTFQTAVCILCGLLLGAKKGAVSMCAYALAGLAGLPVFASGGGLSYVLMPSFGYIPGFIAAAAVAGAIAGKGENLSFKRCLAAAFAALAVNYAVGTAYFIAVWVLSGYEGLFAAVLEYNILYIPKDALLSLLAAGVARQAWRGRRWRR</sequence>
<feature type="transmembrane region" description="Helical" evidence="3">
    <location>
        <begin position="79"/>
        <end position="101"/>
    </location>
</feature>
<keyword evidence="2" id="KW-0813">Transport</keyword>
<evidence type="ECO:0000313" key="5">
    <source>
        <dbReference type="Proteomes" id="UP000824179"/>
    </source>
</evidence>
<dbReference type="GO" id="GO:0005886">
    <property type="term" value="C:plasma membrane"/>
    <property type="evidence" value="ECO:0007669"/>
    <property type="project" value="UniProtKB-SubCell"/>
</dbReference>
<keyword evidence="2" id="KW-1003">Cell membrane</keyword>
<dbReference type="InterPro" id="IPR003784">
    <property type="entry name" value="BioY"/>
</dbReference>
<protein>
    <recommendedName>
        <fullName evidence="2">Biotin transporter</fullName>
    </recommendedName>
</protein>
<keyword evidence="3" id="KW-1133">Transmembrane helix</keyword>
<comment type="caution">
    <text evidence="4">The sequence shown here is derived from an EMBL/GenBank/DDBJ whole genome shotgun (WGS) entry which is preliminary data.</text>
</comment>
<proteinExistence type="inferred from homology"/>
<organism evidence="4 5">
    <name type="scientific">Candidatus Coproplasma stercoripullorum</name>
    <dbReference type="NCBI Taxonomy" id="2840751"/>
    <lineage>
        <taxon>Bacteria</taxon>
        <taxon>Bacillati</taxon>
        <taxon>Bacillota</taxon>
        <taxon>Clostridia</taxon>
        <taxon>Eubacteriales</taxon>
        <taxon>Candidatus Coproplasma</taxon>
    </lineage>
</organism>
<dbReference type="Pfam" id="PF02632">
    <property type="entry name" value="BioY"/>
    <property type="match status" value="1"/>
</dbReference>
<dbReference type="PANTHER" id="PTHR34295">
    <property type="entry name" value="BIOTIN TRANSPORTER BIOY"/>
    <property type="match status" value="1"/>
</dbReference>
<gene>
    <name evidence="4" type="ORF">IAB90_04215</name>
</gene>
<feature type="transmembrane region" description="Helical" evidence="3">
    <location>
        <begin position="175"/>
        <end position="196"/>
    </location>
</feature>
<dbReference type="Gene3D" id="1.10.1760.20">
    <property type="match status" value="1"/>
</dbReference>
<evidence type="ECO:0000256" key="1">
    <source>
        <dbReference type="ARBA" id="ARBA00010692"/>
    </source>
</evidence>
<comment type="subcellular location">
    <subcellularLocation>
        <location evidence="2">Cell membrane</location>
        <topology evidence="2">Multi-pass membrane protein</topology>
    </subcellularLocation>
</comment>
<evidence type="ECO:0000313" key="4">
    <source>
        <dbReference type="EMBL" id="HIR39570.1"/>
    </source>
</evidence>
<reference evidence="4" key="1">
    <citation type="submission" date="2020-10" db="EMBL/GenBank/DDBJ databases">
        <authorList>
            <person name="Gilroy R."/>
        </authorList>
    </citation>
    <scope>NUCLEOTIDE SEQUENCE</scope>
    <source>
        <strain evidence="4">ChiW25-3613</strain>
    </source>
</reference>
<comment type="similarity">
    <text evidence="1 2">Belongs to the BioY family.</text>
</comment>
<feature type="transmembrane region" description="Helical" evidence="3">
    <location>
        <begin position="107"/>
        <end position="124"/>
    </location>
</feature>